<accession>A0A4Z1L2C3</accession>
<name>A0A4Z1L2C3_9HELO</name>
<keyword evidence="3" id="KW-1185">Reference proteome</keyword>
<reference evidence="2 3" key="1">
    <citation type="submission" date="2017-12" db="EMBL/GenBank/DDBJ databases">
        <title>Comparative genomics of Botrytis spp.</title>
        <authorList>
            <person name="Valero-Jimenez C.A."/>
            <person name="Tapia P."/>
            <person name="Veloso J."/>
            <person name="Silva-Moreno E."/>
            <person name="Staats M."/>
            <person name="Valdes J.H."/>
            <person name="Van Kan J.A.L."/>
        </authorList>
    </citation>
    <scope>NUCLEOTIDE SEQUENCE [LARGE SCALE GENOMIC DNA]</scope>
    <source>
        <strain evidence="2 3">MUCL3349</strain>
    </source>
</reference>
<evidence type="ECO:0000313" key="3">
    <source>
        <dbReference type="Proteomes" id="UP000297280"/>
    </source>
</evidence>
<gene>
    <name evidence="2" type="ORF">BPOR_0052g00060</name>
</gene>
<protein>
    <submittedName>
        <fullName evidence="2">Uncharacterized protein</fullName>
    </submittedName>
</protein>
<organism evidence="2 3">
    <name type="scientific">Botrytis porri</name>
    <dbReference type="NCBI Taxonomy" id="87229"/>
    <lineage>
        <taxon>Eukaryota</taxon>
        <taxon>Fungi</taxon>
        <taxon>Dikarya</taxon>
        <taxon>Ascomycota</taxon>
        <taxon>Pezizomycotina</taxon>
        <taxon>Leotiomycetes</taxon>
        <taxon>Helotiales</taxon>
        <taxon>Sclerotiniaceae</taxon>
        <taxon>Botrytis</taxon>
    </lineage>
</organism>
<sequence length="76" mass="8265">MEMAVKAAVIVNNSHSSAPKAVATMRILHGVFPVEYVFEGNMNVADRHTIQESDSSNSVEDDSENRPASADHQKVP</sequence>
<dbReference type="EMBL" id="PQXO01000052">
    <property type="protein sequence ID" value="TGO90743.1"/>
    <property type="molecule type" value="Genomic_DNA"/>
</dbReference>
<comment type="caution">
    <text evidence="2">The sequence shown here is derived from an EMBL/GenBank/DDBJ whole genome shotgun (WGS) entry which is preliminary data.</text>
</comment>
<feature type="region of interest" description="Disordered" evidence="1">
    <location>
        <begin position="47"/>
        <end position="76"/>
    </location>
</feature>
<proteinExistence type="predicted"/>
<dbReference type="Proteomes" id="UP000297280">
    <property type="component" value="Unassembled WGS sequence"/>
</dbReference>
<evidence type="ECO:0000313" key="2">
    <source>
        <dbReference type="EMBL" id="TGO90743.1"/>
    </source>
</evidence>
<evidence type="ECO:0000256" key="1">
    <source>
        <dbReference type="SAM" id="MobiDB-lite"/>
    </source>
</evidence>
<dbReference type="AlphaFoldDB" id="A0A4Z1L2C3"/>